<dbReference type="GO" id="GO:0005524">
    <property type="term" value="F:ATP binding"/>
    <property type="evidence" value="ECO:0007669"/>
    <property type="project" value="InterPro"/>
</dbReference>
<dbReference type="Gene3D" id="3.40.50.300">
    <property type="entry name" value="P-loop containing nucleotide triphosphate hydrolases"/>
    <property type="match status" value="1"/>
</dbReference>
<comment type="caution">
    <text evidence="2">The sequence shown here is derived from an EMBL/GenBank/DDBJ whole genome shotgun (WGS) entry which is preliminary data.</text>
</comment>
<dbReference type="STRING" id="1384484.AEQU_0731"/>
<protein>
    <submittedName>
        <fullName evidence="2">AAA family ATPase</fullName>
    </submittedName>
</protein>
<dbReference type="InterPro" id="IPR027417">
    <property type="entry name" value="P-loop_NTPase"/>
</dbReference>
<gene>
    <name evidence="2" type="ORF">FM068_02620</name>
</gene>
<dbReference type="PANTHER" id="PTHR37291">
    <property type="entry name" value="5-METHYLCYTOSINE-SPECIFIC RESTRICTION ENZYME B"/>
    <property type="match status" value="1"/>
</dbReference>
<dbReference type="GO" id="GO:0016887">
    <property type="term" value="F:ATP hydrolysis activity"/>
    <property type="evidence" value="ECO:0007669"/>
    <property type="project" value="InterPro"/>
</dbReference>
<dbReference type="Proteomes" id="UP000472380">
    <property type="component" value="Unassembled WGS sequence"/>
</dbReference>
<dbReference type="RefSeq" id="WP_022739589.1">
    <property type="nucleotide sequence ID" value="NZ_CAUFNF010000010.1"/>
</dbReference>
<dbReference type="AlphaFoldDB" id="A0A3E2EQN9"/>
<proteinExistence type="predicted"/>
<accession>A0A3E2EQN9</accession>
<organism evidence="2 3">
    <name type="scientific">Adlercreutzia equolifaciens</name>
    <dbReference type="NCBI Taxonomy" id="446660"/>
    <lineage>
        <taxon>Bacteria</taxon>
        <taxon>Bacillati</taxon>
        <taxon>Actinomycetota</taxon>
        <taxon>Coriobacteriia</taxon>
        <taxon>Eggerthellales</taxon>
        <taxon>Eggerthellaceae</taxon>
        <taxon>Adlercreutzia</taxon>
    </lineage>
</organism>
<dbReference type="SUPFAM" id="SSF52540">
    <property type="entry name" value="P-loop containing nucleoside triphosphate hydrolases"/>
    <property type="match status" value="1"/>
</dbReference>
<reference evidence="2 3" key="1">
    <citation type="submission" date="2019-07" db="EMBL/GenBank/DDBJ databases">
        <title>Draft genome sequence of Adlercreutzia equolifaciens IPLA 37004, a human intestinal strain that does not produces equol from daidzein.</title>
        <authorList>
            <person name="Vazquez L."/>
            <person name="Florez A.B."/>
            <person name="Mayo B."/>
        </authorList>
    </citation>
    <scope>NUCLEOTIDE SEQUENCE [LARGE SCALE GENOMIC DNA]</scope>
    <source>
        <strain evidence="2 3">IPLA 37004</strain>
    </source>
</reference>
<dbReference type="PANTHER" id="PTHR37291:SF1">
    <property type="entry name" value="TYPE IV METHYL-DIRECTED RESTRICTION ENZYME ECOKMCRB SUBUNIT"/>
    <property type="match status" value="1"/>
</dbReference>
<dbReference type="CDD" id="cd00009">
    <property type="entry name" value="AAA"/>
    <property type="match status" value="1"/>
</dbReference>
<evidence type="ECO:0000313" key="2">
    <source>
        <dbReference type="EMBL" id="MZG27493.1"/>
    </source>
</evidence>
<evidence type="ECO:0000259" key="1">
    <source>
        <dbReference type="SMART" id="SM00382"/>
    </source>
</evidence>
<dbReference type="InterPro" id="IPR003593">
    <property type="entry name" value="AAA+_ATPase"/>
</dbReference>
<dbReference type="InterPro" id="IPR052934">
    <property type="entry name" value="Methyl-DNA_Rec/Restrict_Enz"/>
</dbReference>
<feature type="domain" description="AAA+ ATPase" evidence="1">
    <location>
        <begin position="467"/>
        <end position="627"/>
    </location>
</feature>
<dbReference type="SMART" id="SM00382">
    <property type="entry name" value="AAA"/>
    <property type="match status" value="1"/>
</dbReference>
<dbReference type="Pfam" id="PF07728">
    <property type="entry name" value="AAA_5"/>
    <property type="match status" value="1"/>
</dbReference>
<dbReference type="InterPro" id="IPR011704">
    <property type="entry name" value="ATPase_dyneun-rel_AAA"/>
</dbReference>
<name>A0A3E2EQN9_9ACTN</name>
<dbReference type="OrthoDB" id="3175502at2"/>
<dbReference type="GeneID" id="62677346"/>
<evidence type="ECO:0000313" key="3">
    <source>
        <dbReference type="Proteomes" id="UP000472380"/>
    </source>
</evidence>
<dbReference type="EMBL" id="VJNE01000003">
    <property type="protein sequence ID" value="MZG27493.1"/>
    <property type="molecule type" value="Genomic_DNA"/>
</dbReference>
<sequence>MAEELYTWVPFYTELANKLLPYKNDRAALIDKLQAMYESIDTKLPKLDDGGVPNDIDPFTIFGLFNKGISSQNRRKIVAALADVFCITAELPNDFAGTPLLNNLNATFYAFIGDSRRGESDIDNLWDLFEAELALADADNPENRNAFAAAFDKTVGQFGLGWKLTMGLYWARPLAFINLDSRNRWFMGDTAKAGVPIASIMPKEKDAPIHDGKHYLAICDTIRAELNSADCPYNGFPSLSNAAFIESERVNRERKAAAKAAEQEAEENALGDAGVEVVHYWLYAPGEGASMWEDFYTRGVMGLGWHELGDLREYSTKEDMRLALQQIRGNETSQKNSAHAVWQFTHDIKPGDIVFVKRGRTEILGRGVVVGGYAYDADAGHYPNLREVKWTHKGHWTHDDQFAMKTLTDVTDYTDFVEKVNGYFEEDAEETLGGTLPADLPYDREQFLSEAYMDEETYDTLVGVLRSKKNIILQGAPGVGKTFVAKRLAYSMMGAKDRDRVMMVQFHQSYSYEDFIEGFRPSASGFDLIKGSFYTFCKKAQDDTDNDYFFIVDEINRGNLSKIFGELFMLIENDKRGPNNKLQLLYSRERFYVPSNVYLIGMMNTADRSLAMLDYALRRRFAFFDLRPGFDSKGFIAYRDSLGNPKLNNLLACTVKLNAAISDDDTLGDGFCIGHSYFCGMKAADVTDAKLSAIVEYELAPMLREYWFDEPSKVREWTDALRKSIK</sequence>